<dbReference type="InterPro" id="IPR004418">
    <property type="entry name" value="Homoaconitase_mito"/>
</dbReference>
<dbReference type="InterPro" id="IPR015928">
    <property type="entry name" value="Aconitase/3IPM_dehydase_swvl"/>
</dbReference>
<evidence type="ECO:0000256" key="5">
    <source>
        <dbReference type="ARBA" id="ARBA00012022"/>
    </source>
</evidence>
<dbReference type="InterPro" id="IPR001030">
    <property type="entry name" value="Acoase/IPM_deHydtase_lsu_aba"/>
</dbReference>
<comment type="function">
    <text evidence="1 17">Catalyzes the reversible hydration of cis-homoaconitate to (2R,3S)-homoisocitrate, a step in the alpha-aminoadipate pathway for lysine biosynthesis.</text>
</comment>
<reference evidence="21 22" key="1">
    <citation type="journal article" date="2016" name="PLoS Pathog.">
        <title>Biosynthesis of antibiotic leucinostatins in bio-control fungus Purpureocillium lilacinum and their inhibition on phytophthora revealed by genome mining.</title>
        <authorList>
            <person name="Wang G."/>
            <person name="Liu Z."/>
            <person name="Lin R."/>
            <person name="Li E."/>
            <person name="Mao Z."/>
            <person name="Ling J."/>
            <person name="Yang Y."/>
            <person name="Yin W.B."/>
            <person name="Xie B."/>
        </authorList>
    </citation>
    <scope>NUCLEOTIDE SEQUENCE [LARGE SCALE GENOMIC DNA]</scope>
    <source>
        <strain evidence="21">170</strain>
    </source>
</reference>
<evidence type="ECO:0000313" key="22">
    <source>
        <dbReference type="Proteomes" id="UP000078397"/>
    </source>
</evidence>
<evidence type="ECO:0000256" key="18">
    <source>
        <dbReference type="SAM" id="MobiDB-lite"/>
    </source>
</evidence>
<dbReference type="SUPFAM" id="SSF52016">
    <property type="entry name" value="LeuD/IlvD-like"/>
    <property type="match status" value="1"/>
</dbReference>
<comment type="similarity">
    <text evidence="4 17">Belongs to the aconitase/IPM isomerase family.</text>
</comment>
<dbReference type="Pfam" id="PF00330">
    <property type="entry name" value="Aconitase"/>
    <property type="match status" value="1"/>
</dbReference>
<evidence type="ECO:0000256" key="4">
    <source>
        <dbReference type="ARBA" id="ARBA00007185"/>
    </source>
</evidence>
<accession>A0A179G556</accession>
<evidence type="ECO:0000256" key="14">
    <source>
        <dbReference type="ARBA" id="ARBA00023239"/>
    </source>
</evidence>
<evidence type="ECO:0000256" key="15">
    <source>
        <dbReference type="ARBA" id="ARBA00029338"/>
    </source>
</evidence>
<evidence type="ECO:0000256" key="9">
    <source>
        <dbReference type="ARBA" id="ARBA00022946"/>
    </source>
</evidence>
<keyword evidence="14 17" id="KW-0456">Lyase</keyword>
<dbReference type="UniPathway" id="UPA00033">
    <property type="reaction ID" value="UER01027"/>
</dbReference>
<keyword evidence="10 17" id="KW-0408">Iron</keyword>
<dbReference type="GO" id="GO:0051539">
    <property type="term" value="F:4 iron, 4 sulfur cluster binding"/>
    <property type="evidence" value="ECO:0007669"/>
    <property type="project" value="UniProtKB-UniRule"/>
</dbReference>
<dbReference type="Proteomes" id="UP000078397">
    <property type="component" value="Unassembled WGS sequence"/>
</dbReference>
<dbReference type="GO" id="GO:0005759">
    <property type="term" value="C:mitochondrial matrix"/>
    <property type="evidence" value="ECO:0007669"/>
    <property type="project" value="EnsemblFungi"/>
</dbReference>
<name>A0A179G556_METCM</name>
<dbReference type="EC" id="4.2.1.36" evidence="5 17"/>
<proteinExistence type="inferred from homology"/>
<evidence type="ECO:0000256" key="13">
    <source>
        <dbReference type="ARBA" id="ARBA00023154"/>
    </source>
</evidence>
<dbReference type="Gene3D" id="3.40.1060.10">
    <property type="entry name" value="Aconitase, Domain 2"/>
    <property type="match status" value="1"/>
</dbReference>
<comment type="subcellular location">
    <subcellularLocation>
        <location evidence="2 17">Mitochondrion</location>
    </subcellularLocation>
</comment>
<evidence type="ECO:0000256" key="7">
    <source>
        <dbReference type="ARBA" id="ARBA00022605"/>
    </source>
</evidence>
<protein>
    <recommendedName>
        <fullName evidence="6 17">Homoaconitase, mitochondrial</fullName>
        <ecNumber evidence="5 17">4.2.1.36</ecNumber>
    </recommendedName>
    <alternativeName>
        <fullName evidence="16 17">Homoaconitate hydratase</fullName>
    </alternativeName>
</protein>
<dbReference type="OrthoDB" id="10262323at2759"/>
<evidence type="ECO:0000256" key="2">
    <source>
        <dbReference type="ARBA" id="ARBA00004173"/>
    </source>
</evidence>
<dbReference type="PANTHER" id="PTHR43822">
    <property type="entry name" value="HOMOACONITASE, MITOCHONDRIAL-RELATED"/>
    <property type="match status" value="1"/>
</dbReference>
<feature type="region of interest" description="Disordered" evidence="18">
    <location>
        <begin position="48"/>
        <end position="74"/>
    </location>
</feature>
<dbReference type="RefSeq" id="XP_018149059.1">
    <property type="nucleotide sequence ID" value="XM_018280752.1"/>
</dbReference>
<dbReference type="PROSITE" id="PS01244">
    <property type="entry name" value="ACONITASE_2"/>
    <property type="match status" value="1"/>
</dbReference>
<dbReference type="GO" id="GO:0046872">
    <property type="term" value="F:metal ion binding"/>
    <property type="evidence" value="ECO:0007669"/>
    <property type="project" value="UniProtKB-UniRule"/>
</dbReference>
<evidence type="ECO:0000256" key="12">
    <source>
        <dbReference type="ARBA" id="ARBA00023128"/>
    </source>
</evidence>
<dbReference type="Gene3D" id="3.30.499.10">
    <property type="entry name" value="Aconitase, domain 3"/>
    <property type="match status" value="2"/>
</dbReference>
<dbReference type="InterPro" id="IPR015932">
    <property type="entry name" value="Aconitase_dom2"/>
</dbReference>
<evidence type="ECO:0000313" key="21">
    <source>
        <dbReference type="EMBL" id="OAQ72976.1"/>
    </source>
</evidence>
<feature type="domain" description="Aconitase/3-isopropylmalate dehydratase large subunit alpha/beta/alpha" evidence="19">
    <location>
        <begin position="82"/>
        <end position="516"/>
    </location>
</feature>
<keyword evidence="11 17" id="KW-0411">Iron-sulfur</keyword>
<feature type="domain" description="Aconitase A/isopropylmalate dehydratase small subunit swivel" evidence="20">
    <location>
        <begin position="587"/>
        <end position="704"/>
    </location>
</feature>
<dbReference type="Gene3D" id="3.20.19.10">
    <property type="entry name" value="Aconitase, domain 4"/>
    <property type="match status" value="1"/>
</dbReference>
<organism evidence="21 22">
    <name type="scientific">Pochonia chlamydosporia 170</name>
    <dbReference type="NCBI Taxonomy" id="1380566"/>
    <lineage>
        <taxon>Eukaryota</taxon>
        <taxon>Fungi</taxon>
        <taxon>Dikarya</taxon>
        <taxon>Ascomycota</taxon>
        <taxon>Pezizomycotina</taxon>
        <taxon>Sordariomycetes</taxon>
        <taxon>Hypocreomycetidae</taxon>
        <taxon>Hypocreales</taxon>
        <taxon>Clavicipitaceae</taxon>
        <taxon>Pochonia</taxon>
    </lineage>
</organism>
<dbReference type="InterPro" id="IPR036008">
    <property type="entry name" value="Aconitase_4Fe-4S_dom"/>
</dbReference>
<evidence type="ECO:0000259" key="19">
    <source>
        <dbReference type="Pfam" id="PF00330"/>
    </source>
</evidence>
<dbReference type="CDD" id="cd01674">
    <property type="entry name" value="Homoaconitase_Swivel"/>
    <property type="match status" value="1"/>
</dbReference>
<evidence type="ECO:0000256" key="1">
    <source>
        <dbReference type="ARBA" id="ARBA00003422"/>
    </source>
</evidence>
<comment type="catalytic activity">
    <reaction evidence="15 17">
        <text>(2R,3S)-homoisocitrate = cis-homoaconitate + H2O</text>
        <dbReference type="Rhea" id="RHEA:15485"/>
        <dbReference type="ChEBI" id="CHEBI:15377"/>
        <dbReference type="ChEBI" id="CHEBI:15404"/>
        <dbReference type="ChEBI" id="CHEBI:58174"/>
        <dbReference type="EC" id="4.2.1.36"/>
    </reaction>
</comment>
<evidence type="ECO:0000256" key="6">
    <source>
        <dbReference type="ARBA" id="ARBA00021560"/>
    </source>
</evidence>
<dbReference type="KEGG" id="pchm:VFPPC_00805"/>
<keyword evidence="8 17" id="KW-0479">Metal-binding</keyword>
<keyword evidence="13 17" id="KW-0457">Lysine biosynthesis</keyword>
<dbReference type="STRING" id="1380566.A0A179G556"/>
<dbReference type="PANTHER" id="PTHR43822:SF2">
    <property type="entry name" value="HOMOACONITASE, MITOCHONDRIAL"/>
    <property type="match status" value="1"/>
</dbReference>
<dbReference type="GO" id="GO:0019878">
    <property type="term" value="P:lysine biosynthetic process via aminoadipic acid"/>
    <property type="evidence" value="ECO:0007669"/>
    <property type="project" value="UniProtKB-UniRule"/>
</dbReference>
<dbReference type="GO" id="GO:0004409">
    <property type="term" value="F:homoaconitate hydratase activity"/>
    <property type="evidence" value="ECO:0007669"/>
    <property type="project" value="UniProtKB-UniRule"/>
</dbReference>
<evidence type="ECO:0000256" key="10">
    <source>
        <dbReference type="ARBA" id="ARBA00023004"/>
    </source>
</evidence>
<sequence length="778" mass="84134">MAVLRRAIWLNASVLATRQARASITRSRLLPGSVTPFRSYVSTCPRRQQAQQSQFDTSSNTPSLQSSLDSAARTNPQTLTEKIVQLHADGLGQGRRVRSGDYVILRPHKSMTHDNSFPVITKFMEMGAISVSDNRQVVMALDHDVQNESEQNLRKYRLIEEFANKHSIDFYPAKTGIGHQIMIEEGYAWPGTLTVASDSHSTIYGGIGCLGTAIVRSDAASILATSTIFWQVPPIAKVTLTGVLPPGVTGKDVIIALCTFLKSDVLNMCVEFTGSEQTLASISVSERLTIANMACEWGALSGLFPVDNTLVSWYRARASAAAITDSPTKSRLNHKRIDELLENSPVADPGAVYAKEFYLNLSTLSPFVAGPNSVNVANPVAMLETKNIAIDKAYLLSCTNGRSTDFAAAARVFREAGTDGKPAKIHPRVKLYLAPASIAEQRMSEEAGDWQVLVQSGAELLPAGCATCIGLGRGLLEEGEVGISASNRSYKGRMGSPKALCYLASPEVVAASAIKGEIASPGWYLKPDGVEKVIVGEGTGDFVADKARSTGDAFEKLIGEMESMISAAEGTAEATASPTATGDEVLTDVLPGFPEKIEGEIVFCDNDSINTDGIYPGRYTYQDGMTTEQMAEVCMENYDTNFRNIIRPNDVLVAGYTFGSGSSREQAATSILANKIPLVVAGSFSSIFSRNSINNALLGLEMPKLVERLREAYKNDAEKPLTRRTGWKLLWDVRRSQVTITEQDGTSWVQKVGEMPPNVQEIIAKGGIVKWVQSTLQS</sequence>
<dbReference type="Pfam" id="PF00694">
    <property type="entry name" value="Aconitase_C"/>
    <property type="match status" value="1"/>
</dbReference>
<dbReference type="AlphaFoldDB" id="A0A179G556"/>
<keyword evidence="12 17" id="KW-0496">Mitochondrion</keyword>
<dbReference type="InterPro" id="IPR015931">
    <property type="entry name" value="Acnase/IPM_dHydase_lsu_aba_1/3"/>
</dbReference>
<evidence type="ECO:0000256" key="8">
    <source>
        <dbReference type="ARBA" id="ARBA00022723"/>
    </source>
</evidence>
<evidence type="ECO:0000259" key="20">
    <source>
        <dbReference type="Pfam" id="PF00694"/>
    </source>
</evidence>
<keyword evidence="22" id="KW-1185">Reference proteome</keyword>
<dbReference type="InterPro" id="IPR050067">
    <property type="entry name" value="IPM_dehydratase_rel_enz"/>
</dbReference>
<evidence type="ECO:0000256" key="3">
    <source>
        <dbReference type="ARBA" id="ARBA00005106"/>
    </source>
</evidence>
<keyword evidence="9 17" id="KW-0809">Transit peptide</keyword>
<gene>
    <name evidence="21" type="ORF">VFPPC_00805</name>
</gene>
<evidence type="ECO:0000256" key="16">
    <source>
        <dbReference type="ARBA" id="ARBA00032706"/>
    </source>
</evidence>
<evidence type="ECO:0000256" key="11">
    <source>
        <dbReference type="ARBA" id="ARBA00023014"/>
    </source>
</evidence>
<dbReference type="PRINTS" id="PR00415">
    <property type="entry name" value="ACONITASE"/>
</dbReference>
<dbReference type="SUPFAM" id="SSF53732">
    <property type="entry name" value="Aconitase iron-sulfur domain"/>
    <property type="match status" value="1"/>
</dbReference>
<evidence type="ECO:0000256" key="17">
    <source>
        <dbReference type="RuleBase" id="RU362038"/>
    </source>
</evidence>
<dbReference type="NCBIfam" id="TIGR00139">
    <property type="entry name" value="h_aconitase"/>
    <property type="match status" value="1"/>
</dbReference>
<comment type="cofactor">
    <cofactor evidence="17">
        <name>[4Fe-4S] cluster</name>
        <dbReference type="ChEBI" id="CHEBI:49883"/>
    </cofactor>
    <text evidence="17">Binds 1 [4Fe-4S] cluster per subunit.</text>
</comment>
<dbReference type="InterPro" id="IPR018136">
    <property type="entry name" value="Aconitase_4Fe-4S_BS"/>
</dbReference>
<comment type="pathway">
    <text evidence="3 17">Amino-acid biosynthesis; L-lysine biosynthesis via AAA pathway; L-alpha-aminoadipate from 2-oxoglutarate: step 3/5.</text>
</comment>
<dbReference type="InterPro" id="IPR039386">
    <property type="entry name" value="Homoaconitase_swivel"/>
</dbReference>
<comment type="caution">
    <text evidence="21">The sequence shown here is derived from an EMBL/GenBank/DDBJ whole genome shotgun (WGS) entry which is preliminary data.</text>
</comment>
<keyword evidence="7 17" id="KW-0028">Amino-acid biosynthesis</keyword>
<dbReference type="GeneID" id="28844746"/>
<dbReference type="EMBL" id="LSBJ02000001">
    <property type="protein sequence ID" value="OAQ72976.1"/>
    <property type="molecule type" value="Genomic_DNA"/>
</dbReference>
<dbReference type="InterPro" id="IPR000573">
    <property type="entry name" value="AconitaseA/IPMdHydase_ssu_swvl"/>
</dbReference>